<keyword evidence="3" id="KW-1185">Reference proteome</keyword>
<name>A0A7J7NN21_9MAGN</name>
<dbReference type="AlphaFoldDB" id="A0A7J7NN21"/>
<keyword evidence="1" id="KW-0175">Coiled coil</keyword>
<sequence length="510" mass="59677">MQWFQSVPWTKIYPPTVDLSADDDIGLPTCDPIGRVRSKSNNCDVPMEVTGDVPNVCEREQYLMRRDENKALVKQISSLKEEVQKMKNQKKQKQENEKERYEMITEKLTGKATECKQLRDENKALVEHITALKEEVQKMKDQKKQKNKKETYKMITKKLTEKATECKQLRARIEQMKQDRKLNDVVHEQYVKSFEKLPAKLEEKTKECQVLKVKNTKLVENMRIKTCVDTSNASLRKECKLLQDINAKLGKQSERQHLEPVPEAWRQAMKKEFYSGELTEKDNPTFIELFDQYDKIYTIAQQGPKGEDGNSAFRVPTTIKHQSQNQFKMVMNSLESLLTKDPTFWKTVFSQSLDTRFSSRGGMVYEQLRRACSYDGQHVEYRHMGHLLATCYEKVVVFISNHEAYTFLPLFWVRKNIHISNEKKFENLVGDTTIFWWAGLGSDNQYVRLFTRYEAPMPPVSTLWLAHVDLGICGDFQRDMVQKWFGVTNNLFKALLKENNVKGYKLNDLI</sequence>
<dbReference type="Proteomes" id="UP000541444">
    <property type="component" value="Unassembled WGS sequence"/>
</dbReference>
<gene>
    <name evidence="2" type="ORF">GIB67_005233</name>
</gene>
<dbReference type="EMBL" id="JACGCM010000692">
    <property type="protein sequence ID" value="KAF6168621.1"/>
    <property type="molecule type" value="Genomic_DNA"/>
</dbReference>
<comment type="caution">
    <text evidence="2">The sequence shown here is derived from an EMBL/GenBank/DDBJ whole genome shotgun (WGS) entry which is preliminary data.</text>
</comment>
<proteinExistence type="predicted"/>
<evidence type="ECO:0000313" key="2">
    <source>
        <dbReference type="EMBL" id="KAF6168621.1"/>
    </source>
</evidence>
<reference evidence="2 3" key="1">
    <citation type="journal article" date="2020" name="IScience">
        <title>Genome Sequencing of the Endangered Kingdonia uniflora (Circaeasteraceae, Ranunculales) Reveals Potential Mechanisms of Evolutionary Specialization.</title>
        <authorList>
            <person name="Sun Y."/>
            <person name="Deng T."/>
            <person name="Zhang A."/>
            <person name="Moore M.J."/>
            <person name="Landis J.B."/>
            <person name="Lin N."/>
            <person name="Zhang H."/>
            <person name="Zhang X."/>
            <person name="Huang J."/>
            <person name="Zhang X."/>
            <person name="Sun H."/>
            <person name="Wang H."/>
        </authorList>
    </citation>
    <scope>NUCLEOTIDE SEQUENCE [LARGE SCALE GENOMIC DNA]</scope>
    <source>
        <strain evidence="2">TB1705</strain>
        <tissue evidence="2">Leaf</tissue>
    </source>
</reference>
<accession>A0A7J7NN21</accession>
<feature type="coiled-coil region" evidence="1">
    <location>
        <begin position="69"/>
        <end position="221"/>
    </location>
</feature>
<evidence type="ECO:0000256" key="1">
    <source>
        <dbReference type="SAM" id="Coils"/>
    </source>
</evidence>
<protein>
    <submittedName>
        <fullName evidence="2">Uncharacterized protein</fullName>
    </submittedName>
</protein>
<evidence type="ECO:0000313" key="3">
    <source>
        <dbReference type="Proteomes" id="UP000541444"/>
    </source>
</evidence>
<organism evidence="2 3">
    <name type="scientific">Kingdonia uniflora</name>
    <dbReference type="NCBI Taxonomy" id="39325"/>
    <lineage>
        <taxon>Eukaryota</taxon>
        <taxon>Viridiplantae</taxon>
        <taxon>Streptophyta</taxon>
        <taxon>Embryophyta</taxon>
        <taxon>Tracheophyta</taxon>
        <taxon>Spermatophyta</taxon>
        <taxon>Magnoliopsida</taxon>
        <taxon>Ranunculales</taxon>
        <taxon>Circaeasteraceae</taxon>
        <taxon>Kingdonia</taxon>
    </lineage>
</organism>